<name>A0AAF0TCL5_SOLVR</name>
<protein>
    <submittedName>
        <fullName evidence="2">Uncharacterized protein</fullName>
    </submittedName>
</protein>
<keyword evidence="1" id="KW-0732">Signal</keyword>
<dbReference type="AlphaFoldDB" id="A0AAF0TCL5"/>
<accession>A0AAF0TCL5</accession>
<proteinExistence type="predicted"/>
<evidence type="ECO:0000256" key="1">
    <source>
        <dbReference type="SAM" id="SignalP"/>
    </source>
</evidence>
<keyword evidence="3" id="KW-1185">Reference proteome</keyword>
<gene>
    <name evidence="2" type="ORF">MTR67_005693</name>
</gene>
<feature type="chain" id="PRO_5041968316" evidence="1">
    <location>
        <begin position="24"/>
        <end position="82"/>
    </location>
</feature>
<dbReference type="Proteomes" id="UP001234989">
    <property type="component" value="Chromosome 1"/>
</dbReference>
<evidence type="ECO:0000313" key="2">
    <source>
        <dbReference type="EMBL" id="WMV12308.1"/>
    </source>
</evidence>
<dbReference type="EMBL" id="CP133612">
    <property type="protein sequence ID" value="WMV12308.1"/>
    <property type="molecule type" value="Genomic_DNA"/>
</dbReference>
<reference evidence="2" key="1">
    <citation type="submission" date="2023-08" db="EMBL/GenBank/DDBJ databases">
        <title>A de novo genome assembly of Solanum verrucosum Schlechtendal, a Mexican diploid species geographically isolated from the other diploid A-genome species in potato relatives.</title>
        <authorList>
            <person name="Hosaka K."/>
        </authorList>
    </citation>
    <scope>NUCLEOTIDE SEQUENCE</scope>
    <source>
        <tissue evidence="2">Young leaves</tissue>
    </source>
</reference>
<organism evidence="2 3">
    <name type="scientific">Solanum verrucosum</name>
    <dbReference type="NCBI Taxonomy" id="315347"/>
    <lineage>
        <taxon>Eukaryota</taxon>
        <taxon>Viridiplantae</taxon>
        <taxon>Streptophyta</taxon>
        <taxon>Embryophyta</taxon>
        <taxon>Tracheophyta</taxon>
        <taxon>Spermatophyta</taxon>
        <taxon>Magnoliopsida</taxon>
        <taxon>eudicotyledons</taxon>
        <taxon>Gunneridae</taxon>
        <taxon>Pentapetalae</taxon>
        <taxon>asterids</taxon>
        <taxon>lamiids</taxon>
        <taxon>Solanales</taxon>
        <taxon>Solanaceae</taxon>
        <taxon>Solanoideae</taxon>
        <taxon>Solaneae</taxon>
        <taxon>Solanum</taxon>
    </lineage>
</organism>
<feature type="signal peptide" evidence="1">
    <location>
        <begin position="1"/>
        <end position="23"/>
    </location>
</feature>
<evidence type="ECO:0000313" key="3">
    <source>
        <dbReference type="Proteomes" id="UP001234989"/>
    </source>
</evidence>
<sequence>MTLRGFFVHAIAILSNHILEYCAQVHESTPGEESLEVVLVNEEAVGTADTVRCGAKVLRGGSGLENIYPFIGSTMTMVYLFS</sequence>